<evidence type="ECO:0000313" key="4">
    <source>
        <dbReference type="Proteomes" id="UP000242258"/>
    </source>
</evidence>
<dbReference type="Proteomes" id="UP000242258">
    <property type="component" value="Unassembled WGS sequence"/>
</dbReference>
<dbReference type="Gene3D" id="3.30.460.10">
    <property type="entry name" value="Beta Polymerase, domain 2"/>
    <property type="match status" value="1"/>
</dbReference>
<dbReference type="SUPFAM" id="SSF81301">
    <property type="entry name" value="Nucleotidyltransferase"/>
    <property type="match status" value="1"/>
</dbReference>
<keyword evidence="2" id="KW-0678">Repressor</keyword>
<dbReference type="STRING" id="1628148.BI198_14525"/>
<sequence>MQSSELLSFIIDKADDMKGRDIITVDVRDKSTVTDYMVVCSGTSTRHTKSIATYIANEMKKVDVQALGMEGQASGDWVLLDMGSVVLHVMIDEMRQHYQLEKLWDA</sequence>
<organism evidence="3 4">
    <name type="scientific">Rheinheimera salexigens</name>
    <dbReference type="NCBI Taxonomy" id="1628148"/>
    <lineage>
        <taxon>Bacteria</taxon>
        <taxon>Pseudomonadati</taxon>
        <taxon>Pseudomonadota</taxon>
        <taxon>Gammaproteobacteria</taxon>
        <taxon>Chromatiales</taxon>
        <taxon>Chromatiaceae</taxon>
        <taxon>Rheinheimera</taxon>
    </lineage>
</organism>
<dbReference type="GO" id="GO:0005737">
    <property type="term" value="C:cytoplasm"/>
    <property type="evidence" value="ECO:0007669"/>
    <property type="project" value="UniProtKB-SubCell"/>
</dbReference>
<dbReference type="AlphaFoldDB" id="A0A1E7Q9A7"/>
<comment type="caution">
    <text evidence="3">The sequence shown here is derived from an EMBL/GenBank/DDBJ whole genome shotgun (WGS) entry which is preliminary data.</text>
</comment>
<dbReference type="OrthoDB" id="9793681at2"/>
<gene>
    <name evidence="2" type="primary">rsfS</name>
    <name evidence="3" type="ORF">BI198_14525</name>
</gene>
<dbReference type="GO" id="GO:0017148">
    <property type="term" value="P:negative regulation of translation"/>
    <property type="evidence" value="ECO:0007669"/>
    <property type="project" value="UniProtKB-UniRule"/>
</dbReference>
<dbReference type="GO" id="GO:0042256">
    <property type="term" value="P:cytosolic ribosome assembly"/>
    <property type="evidence" value="ECO:0007669"/>
    <property type="project" value="UniProtKB-UniRule"/>
</dbReference>
<evidence type="ECO:0000256" key="2">
    <source>
        <dbReference type="HAMAP-Rule" id="MF_01477"/>
    </source>
</evidence>
<proteinExistence type="inferred from homology"/>
<dbReference type="InterPro" id="IPR043519">
    <property type="entry name" value="NT_sf"/>
</dbReference>
<comment type="similarity">
    <text evidence="1 2">Belongs to the Iojap/RsfS family.</text>
</comment>
<evidence type="ECO:0000256" key="1">
    <source>
        <dbReference type="ARBA" id="ARBA00010574"/>
    </source>
</evidence>
<dbReference type="GO" id="GO:0090071">
    <property type="term" value="P:negative regulation of ribosome biogenesis"/>
    <property type="evidence" value="ECO:0007669"/>
    <property type="project" value="UniProtKB-UniRule"/>
</dbReference>
<comment type="function">
    <text evidence="2">Functions as a ribosomal silencing factor. Interacts with ribosomal protein uL14 (rplN), blocking formation of intersubunit bridge B8. Prevents association of the 30S and 50S ribosomal subunits and the formation of functional ribosomes, thus repressing translation.</text>
</comment>
<comment type="subunit">
    <text evidence="2">Interacts with ribosomal protein uL14 (rplN).</text>
</comment>
<dbReference type="InterPro" id="IPR004394">
    <property type="entry name" value="Iojap/RsfS/C7orf30"/>
</dbReference>
<keyword evidence="4" id="KW-1185">Reference proteome</keyword>
<dbReference type="PANTHER" id="PTHR21043:SF0">
    <property type="entry name" value="MITOCHONDRIAL ASSEMBLY OF RIBOSOMAL LARGE SUBUNIT PROTEIN 1"/>
    <property type="match status" value="1"/>
</dbReference>
<comment type="subcellular location">
    <subcellularLocation>
        <location evidence="2">Cytoplasm</location>
    </subcellularLocation>
</comment>
<dbReference type="NCBIfam" id="TIGR00090">
    <property type="entry name" value="rsfS_iojap_ybeB"/>
    <property type="match status" value="1"/>
</dbReference>
<accession>A0A1E7Q9A7</accession>
<dbReference type="EMBL" id="MKEK01000001">
    <property type="protein sequence ID" value="OEY70643.1"/>
    <property type="molecule type" value="Genomic_DNA"/>
</dbReference>
<protein>
    <recommendedName>
        <fullName evidence="2">Ribosomal silencing factor RsfS</fullName>
    </recommendedName>
</protein>
<reference evidence="4" key="1">
    <citation type="submission" date="2016-09" db="EMBL/GenBank/DDBJ databases">
        <authorList>
            <person name="Wan X."/>
            <person name="Hou S."/>
        </authorList>
    </citation>
    <scope>NUCLEOTIDE SEQUENCE [LARGE SCALE GENOMIC DNA]</scope>
    <source>
        <strain evidence="4">KH87</strain>
    </source>
</reference>
<dbReference type="PANTHER" id="PTHR21043">
    <property type="entry name" value="IOJAP SUPERFAMILY ORTHOLOG"/>
    <property type="match status" value="1"/>
</dbReference>
<dbReference type="GO" id="GO:0043023">
    <property type="term" value="F:ribosomal large subunit binding"/>
    <property type="evidence" value="ECO:0007669"/>
    <property type="project" value="TreeGrafter"/>
</dbReference>
<keyword evidence="2" id="KW-0963">Cytoplasm</keyword>
<dbReference type="RefSeq" id="WP_070050197.1">
    <property type="nucleotide sequence ID" value="NZ_CBCSDO010000002.1"/>
</dbReference>
<evidence type="ECO:0000313" key="3">
    <source>
        <dbReference type="EMBL" id="OEY70643.1"/>
    </source>
</evidence>
<dbReference type="Pfam" id="PF02410">
    <property type="entry name" value="RsfS"/>
    <property type="match status" value="1"/>
</dbReference>
<keyword evidence="2" id="KW-0810">Translation regulation</keyword>
<dbReference type="HAMAP" id="MF_01477">
    <property type="entry name" value="Iojap_RsfS"/>
    <property type="match status" value="1"/>
</dbReference>
<name>A0A1E7Q9A7_9GAMM</name>